<evidence type="ECO:0008006" key="5">
    <source>
        <dbReference type="Google" id="ProtNLM"/>
    </source>
</evidence>
<feature type="compositionally biased region" description="Polar residues" evidence="2">
    <location>
        <begin position="7"/>
        <end position="30"/>
    </location>
</feature>
<reference evidence="3" key="1">
    <citation type="journal article" date="2023" name="Plant Biotechnol. J.">
        <title>Chromosome-level wild Hevea brasiliensis genome provides new tools for genomic-assisted breeding and valuable loci to elevate rubber yield.</title>
        <authorList>
            <person name="Cheng H."/>
            <person name="Song X."/>
            <person name="Hu Y."/>
            <person name="Wu T."/>
            <person name="Yang Q."/>
            <person name="An Z."/>
            <person name="Feng S."/>
            <person name="Deng Z."/>
            <person name="Wu W."/>
            <person name="Zeng X."/>
            <person name="Tu M."/>
            <person name="Wang X."/>
            <person name="Huang H."/>
        </authorList>
    </citation>
    <scope>NUCLEOTIDE SEQUENCE</scope>
    <source>
        <strain evidence="3">MT/VB/25A 57/8</strain>
    </source>
</reference>
<evidence type="ECO:0000256" key="1">
    <source>
        <dbReference type="SAM" id="Coils"/>
    </source>
</evidence>
<dbReference type="PANTHER" id="PTHR12433:SF11">
    <property type="entry name" value="MEDIATOR OF RNA POLYMERASE II TRANSCRIPTION SUBUNIT 25"/>
    <property type="match status" value="1"/>
</dbReference>
<dbReference type="Proteomes" id="UP001174677">
    <property type="component" value="Chromosome 17"/>
</dbReference>
<name>A0ABQ9KL35_HEVBR</name>
<keyword evidence="4" id="KW-1185">Reference proteome</keyword>
<feature type="compositionally biased region" description="Low complexity" evidence="2">
    <location>
        <begin position="429"/>
        <end position="439"/>
    </location>
</feature>
<evidence type="ECO:0000313" key="4">
    <source>
        <dbReference type="Proteomes" id="UP001174677"/>
    </source>
</evidence>
<feature type="region of interest" description="Disordered" evidence="2">
    <location>
        <begin position="260"/>
        <end position="283"/>
    </location>
</feature>
<protein>
    <recommendedName>
        <fullName evidence="5">Mediator of RNA polymerase II transcription subunit 25</fullName>
    </recommendedName>
</protein>
<keyword evidence="1" id="KW-0175">Coiled coil</keyword>
<organism evidence="3 4">
    <name type="scientific">Hevea brasiliensis</name>
    <name type="common">Para rubber tree</name>
    <name type="synonym">Siphonia brasiliensis</name>
    <dbReference type="NCBI Taxonomy" id="3981"/>
    <lineage>
        <taxon>Eukaryota</taxon>
        <taxon>Viridiplantae</taxon>
        <taxon>Streptophyta</taxon>
        <taxon>Embryophyta</taxon>
        <taxon>Tracheophyta</taxon>
        <taxon>Spermatophyta</taxon>
        <taxon>Magnoliopsida</taxon>
        <taxon>eudicotyledons</taxon>
        <taxon>Gunneridae</taxon>
        <taxon>Pentapetalae</taxon>
        <taxon>rosids</taxon>
        <taxon>fabids</taxon>
        <taxon>Malpighiales</taxon>
        <taxon>Euphorbiaceae</taxon>
        <taxon>Crotonoideae</taxon>
        <taxon>Micrandreae</taxon>
        <taxon>Hevea</taxon>
    </lineage>
</organism>
<gene>
    <name evidence="3" type="ORF">P3X46_031313</name>
</gene>
<feature type="region of interest" description="Disordered" evidence="2">
    <location>
        <begin position="298"/>
        <end position="327"/>
    </location>
</feature>
<dbReference type="PANTHER" id="PTHR12433">
    <property type="entry name" value="MEDIATOR OF RNA POLYMERASE II TRANSCRIPTION SUBUNIT 25"/>
    <property type="match status" value="1"/>
</dbReference>
<feature type="coiled-coil region" evidence="1">
    <location>
        <begin position="354"/>
        <end position="402"/>
    </location>
</feature>
<comment type="caution">
    <text evidence="3">The sequence shown here is derived from an EMBL/GenBank/DDBJ whole genome shotgun (WGS) entry which is preliminary data.</text>
</comment>
<feature type="compositionally biased region" description="Polar residues" evidence="2">
    <location>
        <begin position="51"/>
        <end position="71"/>
    </location>
</feature>
<feature type="compositionally biased region" description="Low complexity" evidence="2">
    <location>
        <begin position="31"/>
        <end position="43"/>
    </location>
</feature>
<feature type="region of interest" description="Disordered" evidence="2">
    <location>
        <begin position="1"/>
        <end position="71"/>
    </location>
</feature>
<proteinExistence type="predicted"/>
<accession>A0ABQ9KL35</accession>
<evidence type="ECO:0000256" key="2">
    <source>
        <dbReference type="SAM" id="MobiDB-lite"/>
    </source>
</evidence>
<evidence type="ECO:0000313" key="3">
    <source>
        <dbReference type="EMBL" id="KAJ9140697.1"/>
    </source>
</evidence>
<dbReference type="EMBL" id="JARPOI010000017">
    <property type="protein sequence ID" value="KAJ9140697.1"/>
    <property type="molecule type" value="Genomic_DNA"/>
</dbReference>
<feature type="region of interest" description="Disordered" evidence="2">
    <location>
        <begin position="429"/>
        <end position="450"/>
    </location>
</feature>
<sequence length="450" mass="50207">MGPSVPGMSQGNLSGAQMVQSGNGTNQNVMSGLGPSGVSSGSSTMIPTPGMPQQAQSGMQSLGVNNNSAANMPLSQQTTSAVQPAQSKYVKVWEGNLSGQRQGQPVFITKLEGYRSASASETLASNWPPTMQIVRLISQDHMNNKQYVGKADFLVFQAMNQHGFLGQLQEKKLSCTGWGELVRLENSSCGTCKIMRLGQRNFSLGRLHLAYHFFGCAVIQLPSQTLLLSVSDKACRLIGMLFPGNLDMVVFKPQISSQQQQMQQQHHQQMPPQQHPQLQQQQLPQLQQQQQLPQLQQQQQLPQMQQQHHQQMPPQQHPQLQPQQLPQLQQQQQLPQLQQQQQLPQLLQQQQHPQLQQQQQLSQLQQQQQQLQQQQQQQLQPLQQQQQQLLQLQQQLQLLQLQQQVPQQQQLVGTGMGQAYVQGPGRSQLVSQGQVSSQGPTNMPGGGFMS</sequence>